<feature type="compositionally biased region" description="Low complexity" evidence="1">
    <location>
        <begin position="107"/>
        <end position="117"/>
    </location>
</feature>
<comment type="caution">
    <text evidence="2">The sequence shown here is derived from an EMBL/GenBank/DDBJ whole genome shotgun (WGS) entry which is preliminary data.</text>
</comment>
<feature type="region of interest" description="Disordered" evidence="1">
    <location>
        <begin position="1"/>
        <end position="27"/>
    </location>
</feature>
<evidence type="ECO:0000256" key="1">
    <source>
        <dbReference type="SAM" id="MobiDB-lite"/>
    </source>
</evidence>
<dbReference type="EMBL" id="AGQR02001366">
    <property type="protein sequence ID" value="PIM01935.1"/>
    <property type="molecule type" value="Genomic_DNA"/>
</dbReference>
<feature type="region of interest" description="Disordered" evidence="1">
    <location>
        <begin position="106"/>
        <end position="161"/>
    </location>
</feature>
<proteinExistence type="predicted"/>
<accession>A0A2G8Y3T0</accession>
<evidence type="ECO:0000313" key="2">
    <source>
        <dbReference type="EMBL" id="PIM01935.1"/>
    </source>
</evidence>
<sequence length="161" mass="15851">MPRSNSGGSTSALDMGSKDGESRSSLSSAHLWTRTVEVVVSPDFSSFLPAEAGDALPSPVSSSWLLPGPGVASGCARAAPSSCFAQRVDVRASCFSEGACLSGVSEGGAAAPGGTTEQEGESDGVDFGAASAGELRTVSSHLPPSATGSAGSVEPCVMAPE</sequence>
<reference evidence="2 3" key="1">
    <citation type="journal article" date="2016" name="Nat. Commun.">
        <title>Local admixture of amplified and diversified secreted pathogenesis determinants shapes mosaic Toxoplasma gondii genomes.</title>
        <authorList>
            <person name="Lorenzi H."/>
            <person name="Khan A."/>
            <person name="Behnke M.S."/>
            <person name="Namasivayam S."/>
            <person name="Swapna L.S."/>
            <person name="Hadjithomas M."/>
            <person name="Karamycheva S."/>
            <person name="Pinney D."/>
            <person name="Brunk B.P."/>
            <person name="Ajioka J.W."/>
            <person name="Ajzenberg D."/>
            <person name="Boothroyd J.C."/>
            <person name="Boyle J.P."/>
            <person name="Darde M.L."/>
            <person name="Diaz-Miranda M.A."/>
            <person name="Dubey J.P."/>
            <person name="Fritz H.M."/>
            <person name="Gennari S.M."/>
            <person name="Gregory B.D."/>
            <person name="Kim K."/>
            <person name="Saeij J.P."/>
            <person name="Su C."/>
            <person name="White M.W."/>
            <person name="Zhu X.Q."/>
            <person name="Howe D.K."/>
            <person name="Rosenthal B.M."/>
            <person name="Grigg M.E."/>
            <person name="Parkinson J."/>
            <person name="Liu L."/>
            <person name="Kissinger J.C."/>
            <person name="Roos D.S."/>
            <person name="Sibley L.D."/>
        </authorList>
    </citation>
    <scope>NUCLEOTIDE SEQUENCE [LARGE SCALE GENOMIC DNA]</scope>
    <source>
        <strain evidence="2 3">COUG</strain>
    </source>
</reference>
<dbReference type="VEuPathDB" id="ToxoDB:TGCOUG_392800"/>
<evidence type="ECO:0000313" key="3">
    <source>
        <dbReference type="Proteomes" id="UP000236343"/>
    </source>
</evidence>
<name>A0A2G8Y3T0_TOXGO</name>
<gene>
    <name evidence="2" type="ORF">TGCOUG_392800</name>
</gene>
<feature type="compositionally biased region" description="Polar residues" evidence="1">
    <location>
        <begin position="137"/>
        <end position="150"/>
    </location>
</feature>
<dbReference type="AlphaFoldDB" id="A0A2G8Y3T0"/>
<dbReference type="Proteomes" id="UP000236343">
    <property type="component" value="Unassembled WGS sequence"/>
</dbReference>
<feature type="compositionally biased region" description="Polar residues" evidence="1">
    <location>
        <begin position="1"/>
        <end position="12"/>
    </location>
</feature>
<protein>
    <submittedName>
        <fullName evidence="2">Uncharacterized protein</fullName>
    </submittedName>
</protein>
<organism evidence="2 3">
    <name type="scientific">Toxoplasma gondii COUG</name>
    <dbReference type="NCBI Taxonomy" id="1074873"/>
    <lineage>
        <taxon>Eukaryota</taxon>
        <taxon>Sar</taxon>
        <taxon>Alveolata</taxon>
        <taxon>Apicomplexa</taxon>
        <taxon>Conoidasida</taxon>
        <taxon>Coccidia</taxon>
        <taxon>Eucoccidiorida</taxon>
        <taxon>Eimeriorina</taxon>
        <taxon>Sarcocystidae</taxon>
        <taxon>Toxoplasma</taxon>
    </lineage>
</organism>